<evidence type="ECO:0000313" key="2">
    <source>
        <dbReference type="Proteomes" id="UP000247512"/>
    </source>
</evidence>
<reference evidence="1 2" key="1">
    <citation type="submission" date="2017-06" db="EMBL/GenBank/DDBJ databases">
        <title>A draft genome sequence of Komagataeibacter nataicola LMG 1536.</title>
        <authorList>
            <person name="Skraban J."/>
            <person name="Cleenwerck I."/>
            <person name="Vandamme P."/>
            <person name="Trcek J."/>
        </authorList>
    </citation>
    <scope>NUCLEOTIDE SEQUENCE [LARGE SCALE GENOMIC DNA]</scope>
    <source>
        <strain evidence="1 2">LMG 1536</strain>
    </source>
</reference>
<keyword evidence="2" id="KW-1185">Reference proteome</keyword>
<evidence type="ECO:0008006" key="3">
    <source>
        <dbReference type="Google" id="ProtNLM"/>
    </source>
</evidence>
<sequence>MIKYIDNIAAVCLFSLPDDIHFPAATHVSGHARCHDIGACTDAQKTYSLFFKRKVHGLES</sequence>
<comment type="caution">
    <text evidence="1">The sequence shown here is derived from an EMBL/GenBank/DDBJ whole genome shotgun (WGS) entry which is preliminary data.</text>
</comment>
<dbReference type="EMBL" id="NIRT01000005">
    <property type="protein sequence ID" value="PYD67176.1"/>
    <property type="molecule type" value="Genomic_DNA"/>
</dbReference>
<accession>A0ABX5PD50</accession>
<name>A0ABX5PD50_9PROT</name>
<evidence type="ECO:0000313" key="1">
    <source>
        <dbReference type="EMBL" id="PYD67176.1"/>
    </source>
</evidence>
<organism evidence="1 2">
    <name type="scientific">Komagataeibacter nataicola</name>
    <dbReference type="NCBI Taxonomy" id="265960"/>
    <lineage>
        <taxon>Bacteria</taxon>
        <taxon>Pseudomonadati</taxon>
        <taxon>Pseudomonadota</taxon>
        <taxon>Alphaproteobacteria</taxon>
        <taxon>Acetobacterales</taxon>
        <taxon>Acetobacteraceae</taxon>
        <taxon>Komagataeibacter</taxon>
    </lineage>
</organism>
<protein>
    <recommendedName>
        <fullName evidence="3">Transposase</fullName>
    </recommendedName>
</protein>
<dbReference type="Proteomes" id="UP000247512">
    <property type="component" value="Unassembled WGS sequence"/>
</dbReference>
<gene>
    <name evidence="1" type="ORF">CDI09_04380</name>
</gene>
<proteinExistence type="predicted"/>